<protein>
    <recommendedName>
        <fullName evidence="3">Adhesin domain-containing protein</fullName>
    </recommendedName>
</protein>
<keyword evidence="2" id="KW-1185">Reference proteome</keyword>
<dbReference type="Proteomes" id="UP000664369">
    <property type="component" value="Unassembled WGS sequence"/>
</dbReference>
<dbReference type="EMBL" id="JAGETZ010000027">
    <property type="protein sequence ID" value="MBO2013115.1"/>
    <property type="molecule type" value="Genomic_DNA"/>
</dbReference>
<comment type="caution">
    <text evidence="1">The sequence shown here is derived from an EMBL/GenBank/DDBJ whole genome shotgun (WGS) entry which is preliminary data.</text>
</comment>
<evidence type="ECO:0008006" key="3">
    <source>
        <dbReference type="Google" id="ProtNLM"/>
    </source>
</evidence>
<sequence length="312" mass="33878">MTVANNLSEAWWLLALAVLLGFLPPPAARAQQRVQVVTRTVEQAWNCPPGMAVRIRAEKATVQVRGWDRPTVQVTLRLSARHAEREVAVQDLPVAQYRLQQSSNALDLVNLFVLPAGAPPVRSDLRAEYTVQMPAGNPLQVLNAYGQTTLTDLSGTQKLAQNFGQVTLRNLRGTLTTNARYADLTATNVQADFTCEANKSAVQLLGLGGSCFVRNYYGSVRVQPAAGLRKLTVEADRTEVVVSTAEPELFDYQLNVQQGELTVPPSYATAKKGSASRASLTTKPATGSRPLVRVSTSYAPLTLQTQLLSSQF</sequence>
<organism evidence="1 2">
    <name type="scientific">Hymenobacter negativus</name>
    <dbReference type="NCBI Taxonomy" id="2795026"/>
    <lineage>
        <taxon>Bacteria</taxon>
        <taxon>Pseudomonadati</taxon>
        <taxon>Bacteroidota</taxon>
        <taxon>Cytophagia</taxon>
        <taxon>Cytophagales</taxon>
        <taxon>Hymenobacteraceae</taxon>
        <taxon>Hymenobacter</taxon>
    </lineage>
</organism>
<gene>
    <name evidence="1" type="ORF">J4E00_28920</name>
</gene>
<reference evidence="1 2" key="1">
    <citation type="submission" date="2021-03" db="EMBL/GenBank/DDBJ databases">
        <authorList>
            <person name="Kim M.K."/>
        </authorList>
    </citation>
    <scope>NUCLEOTIDE SEQUENCE [LARGE SCALE GENOMIC DNA]</scope>
    <source>
        <strain evidence="1 2">BT442</strain>
    </source>
</reference>
<name>A0ABS3QPA9_9BACT</name>
<accession>A0ABS3QPA9</accession>
<evidence type="ECO:0000313" key="1">
    <source>
        <dbReference type="EMBL" id="MBO2013115.1"/>
    </source>
</evidence>
<evidence type="ECO:0000313" key="2">
    <source>
        <dbReference type="Proteomes" id="UP000664369"/>
    </source>
</evidence>
<dbReference type="RefSeq" id="WP_208178853.1">
    <property type="nucleotide sequence ID" value="NZ_JAGETZ010000027.1"/>
</dbReference>
<proteinExistence type="predicted"/>